<keyword evidence="4" id="KW-1003">Cell membrane</keyword>
<dbReference type="InterPro" id="IPR003400">
    <property type="entry name" value="ExbD"/>
</dbReference>
<dbReference type="KEGG" id="gem:GM21_3580"/>
<feature type="transmembrane region" description="Helical" evidence="11">
    <location>
        <begin position="21"/>
        <end position="40"/>
    </location>
</feature>
<proteinExistence type="inferred from homology"/>
<dbReference type="GO" id="GO:0015031">
    <property type="term" value="P:protein transport"/>
    <property type="evidence" value="ECO:0007669"/>
    <property type="project" value="UniProtKB-KW"/>
</dbReference>
<organism evidence="12">
    <name type="scientific">Geobacter sp. (strain M21)</name>
    <dbReference type="NCBI Taxonomy" id="443144"/>
    <lineage>
        <taxon>Bacteria</taxon>
        <taxon>Pseudomonadati</taxon>
        <taxon>Thermodesulfobacteriota</taxon>
        <taxon>Desulfuromonadia</taxon>
        <taxon>Geobacterales</taxon>
        <taxon>Geobacteraceae</taxon>
        <taxon>Geobacter</taxon>
    </lineage>
</organism>
<dbReference type="OrthoDB" id="9798629at2"/>
<evidence type="ECO:0000313" key="12">
    <source>
        <dbReference type="EMBL" id="ACT19601.1"/>
    </source>
</evidence>
<evidence type="ECO:0000256" key="10">
    <source>
        <dbReference type="RuleBase" id="RU003879"/>
    </source>
</evidence>
<keyword evidence="7 10" id="KW-0653">Protein transport</keyword>
<keyword evidence="3 10" id="KW-0813">Transport</keyword>
<sequence>MEFGNRDSGDRGTMSQINVTPLVDVMLVLLIIFMVTAPMMQQGVQVNLPKADTKALAPKEDTLVVSLEASGRTFINSSEISQDQLKEKLTSMLAGREKREVFLKADQSVPYGEVVKVMAQIKGAGVERLGMVTESPQRR</sequence>
<dbReference type="eggNOG" id="COG0848">
    <property type="taxonomic scope" value="Bacteria"/>
</dbReference>
<protein>
    <submittedName>
        <fullName evidence="12">Protein TolR</fullName>
    </submittedName>
</protein>
<accession>C6E649</accession>
<evidence type="ECO:0000256" key="4">
    <source>
        <dbReference type="ARBA" id="ARBA00022475"/>
    </source>
</evidence>
<keyword evidence="5" id="KW-0997">Cell inner membrane</keyword>
<dbReference type="PANTHER" id="PTHR30558:SF12">
    <property type="entry name" value="BIOPOLYMER TRANSPORT PROTEIN EXBD"/>
    <property type="match status" value="1"/>
</dbReference>
<evidence type="ECO:0000256" key="11">
    <source>
        <dbReference type="SAM" id="Phobius"/>
    </source>
</evidence>
<keyword evidence="8 11" id="KW-1133">Transmembrane helix</keyword>
<dbReference type="Pfam" id="PF02472">
    <property type="entry name" value="ExbD"/>
    <property type="match status" value="1"/>
</dbReference>
<evidence type="ECO:0000256" key="5">
    <source>
        <dbReference type="ARBA" id="ARBA00022519"/>
    </source>
</evidence>
<comment type="subcellular location">
    <subcellularLocation>
        <location evidence="1">Cell inner membrane</location>
        <topology evidence="1">Single-pass type II membrane protein</topology>
    </subcellularLocation>
    <subcellularLocation>
        <location evidence="10">Cell membrane</location>
        <topology evidence="10">Single-pass type II membrane protein</topology>
    </subcellularLocation>
</comment>
<dbReference type="Gene3D" id="3.30.420.270">
    <property type="match status" value="1"/>
</dbReference>
<evidence type="ECO:0000256" key="8">
    <source>
        <dbReference type="ARBA" id="ARBA00022989"/>
    </source>
</evidence>
<comment type="similarity">
    <text evidence="2 10">Belongs to the ExbD/TolR family.</text>
</comment>
<evidence type="ECO:0000256" key="3">
    <source>
        <dbReference type="ARBA" id="ARBA00022448"/>
    </source>
</evidence>
<evidence type="ECO:0000256" key="2">
    <source>
        <dbReference type="ARBA" id="ARBA00005811"/>
    </source>
</evidence>
<dbReference type="STRING" id="443144.GM21_3580"/>
<dbReference type="GO" id="GO:0005886">
    <property type="term" value="C:plasma membrane"/>
    <property type="evidence" value="ECO:0007669"/>
    <property type="project" value="UniProtKB-SubCell"/>
</dbReference>
<gene>
    <name evidence="12" type="ordered locus">GM21_3580</name>
</gene>
<dbReference type="PANTHER" id="PTHR30558">
    <property type="entry name" value="EXBD MEMBRANE COMPONENT OF PMF-DRIVEN MACROMOLECULE IMPORT SYSTEM"/>
    <property type="match status" value="1"/>
</dbReference>
<evidence type="ECO:0000256" key="6">
    <source>
        <dbReference type="ARBA" id="ARBA00022692"/>
    </source>
</evidence>
<keyword evidence="9 11" id="KW-0472">Membrane</keyword>
<keyword evidence="6 10" id="KW-0812">Transmembrane</keyword>
<dbReference type="AlphaFoldDB" id="C6E649"/>
<dbReference type="HOGENOM" id="CLU_085305_1_3_7"/>
<evidence type="ECO:0000256" key="9">
    <source>
        <dbReference type="ARBA" id="ARBA00023136"/>
    </source>
</evidence>
<reference evidence="12" key="1">
    <citation type="submission" date="2009-07" db="EMBL/GenBank/DDBJ databases">
        <title>Complete sequence of Geobacter sp. M21.</title>
        <authorList>
            <consortium name="US DOE Joint Genome Institute"/>
            <person name="Lucas S."/>
            <person name="Copeland A."/>
            <person name="Lapidus A."/>
            <person name="Glavina del Rio T."/>
            <person name="Dalin E."/>
            <person name="Tice H."/>
            <person name="Bruce D."/>
            <person name="Goodwin L."/>
            <person name="Pitluck S."/>
            <person name="Saunders E."/>
            <person name="Brettin T."/>
            <person name="Detter J.C."/>
            <person name="Han C."/>
            <person name="Larimer F."/>
            <person name="Land M."/>
            <person name="Hauser L."/>
            <person name="Kyrpides N."/>
            <person name="Ovchinnikova G."/>
            <person name="Lovley D."/>
        </authorList>
    </citation>
    <scope>NUCLEOTIDE SEQUENCE [LARGE SCALE GENOMIC DNA]</scope>
    <source>
        <strain evidence="12">M21</strain>
    </source>
</reference>
<evidence type="ECO:0000256" key="7">
    <source>
        <dbReference type="ARBA" id="ARBA00022927"/>
    </source>
</evidence>
<evidence type="ECO:0000256" key="1">
    <source>
        <dbReference type="ARBA" id="ARBA00004249"/>
    </source>
</evidence>
<name>C6E649_GEOSM</name>
<dbReference type="InterPro" id="IPR014168">
    <property type="entry name" value="Tol-Pal_TolR"/>
</dbReference>
<dbReference type="NCBIfam" id="TIGR02801">
    <property type="entry name" value="tolR"/>
    <property type="match status" value="1"/>
</dbReference>
<dbReference type="EMBL" id="CP001661">
    <property type="protein sequence ID" value="ACT19601.1"/>
    <property type="molecule type" value="Genomic_DNA"/>
</dbReference>
<dbReference type="GO" id="GO:0022857">
    <property type="term" value="F:transmembrane transporter activity"/>
    <property type="evidence" value="ECO:0007669"/>
    <property type="project" value="InterPro"/>
</dbReference>